<evidence type="ECO:0000256" key="1">
    <source>
        <dbReference type="SAM" id="MobiDB-lite"/>
    </source>
</evidence>
<feature type="compositionally biased region" description="Polar residues" evidence="1">
    <location>
        <begin position="22"/>
        <end position="34"/>
    </location>
</feature>
<feature type="region of interest" description="Disordered" evidence="1">
    <location>
        <begin position="458"/>
        <end position="485"/>
    </location>
</feature>
<evidence type="ECO:0000313" key="3">
    <source>
        <dbReference type="Proteomes" id="UP001610446"/>
    </source>
</evidence>
<gene>
    <name evidence="2" type="ORF">BJY01DRAFT_113121</name>
</gene>
<feature type="compositionally biased region" description="Basic and acidic residues" evidence="1">
    <location>
        <begin position="548"/>
        <end position="561"/>
    </location>
</feature>
<comment type="caution">
    <text evidence="2">The sequence shown here is derived from an EMBL/GenBank/DDBJ whole genome shotgun (WGS) entry which is preliminary data.</text>
</comment>
<evidence type="ECO:0000313" key="2">
    <source>
        <dbReference type="EMBL" id="KAL2857714.1"/>
    </source>
</evidence>
<evidence type="ECO:0008006" key="4">
    <source>
        <dbReference type="Google" id="ProtNLM"/>
    </source>
</evidence>
<feature type="region of interest" description="Disordered" evidence="1">
    <location>
        <begin position="1"/>
        <end position="125"/>
    </location>
</feature>
<feature type="compositionally biased region" description="Basic and acidic residues" evidence="1">
    <location>
        <begin position="701"/>
        <end position="721"/>
    </location>
</feature>
<reference evidence="2 3" key="1">
    <citation type="submission" date="2024-07" db="EMBL/GenBank/DDBJ databases">
        <title>Section-level genome sequencing and comparative genomics of Aspergillus sections Usti and Cavernicolus.</title>
        <authorList>
            <consortium name="Lawrence Berkeley National Laboratory"/>
            <person name="Nybo J.L."/>
            <person name="Vesth T.C."/>
            <person name="Theobald S."/>
            <person name="Frisvad J.C."/>
            <person name="Larsen T.O."/>
            <person name="Kjaerboelling I."/>
            <person name="Rothschild-Mancinelli K."/>
            <person name="Lyhne E.K."/>
            <person name="Kogle M.E."/>
            <person name="Barry K."/>
            <person name="Clum A."/>
            <person name="Na H."/>
            <person name="Ledsgaard L."/>
            <person name="Lin J."/>
            <person name="Lipzen A."/>
            <person name="Kuo A."/>
            <person name="Riley R."/>
            <person name="Mondo S."/>
            <person name="Labutti K."/>
            <person name="Haridas S."/>
            <person name="Pangalinan J."/>
            <person name="Salamov A.A."/>
            <person name="Simmons B.A."/>
            <person name="Magnuson J.K."/>
            <person name="Chen J."/>
            <person name="Drula E."/>
            <person name="Henrissat B."/>
            <person name="Wiebenga A."/>
            <person name="Lubbers R.J."/>
            <person name="Gomes A.C."/>
            <person name="Makela M.R."/>
            <person name="Stajich J."/>
            <person name="Grigoriev I.V."/>
            <person name="Mortensen U.H."/>
            <person name="De Vries R.P."/>
            <person name="Baker S.E."/>
            <person name="Andersen M.R."/>
        </authorList>
    </citation>
    <scope>NUCLEOTIDE SEQUENCE [LARGE SCALE GENOMIC DNA]</scope>
    <source>
        <strain evidence="2 3">CBS 123904</strain>
    </source>
</reference>
<feature type="compositionally biased region" description="Polar residues" evidence="1">
    <location>
        <begin position="89"/>
        <end position="124"/>
    </location>
</feature>
<sequence>MGSSFSIQSKEKRRRSNRLSKPPQNQATSNSLNSRLPIRPVEQALSLPSTPTTWQNPWTGVSVPISPTEGVVSPSVRSQSFSSGPLQRDTWNCNASPDAQGDAQSRTESWLPSPTSPASTSNRRGSLYRRASFHPSKPAKFQPTTLQSAPQSPIIGQPKRSYSVHSPAQGPINNVPRRTLDRFASLNSYSRANSQNTLPIRRRSLLIRPGVATRKATKGKSHSLISEPCRNDMVLHSRHGVLAVGAHPPYLGHQGAFNGFEPLSELRPSTPSDAGYTHLGTLKLGSLRVVNGSVSPCPSDRTRIEQPTSSPPEAMQDSLNHARMLSAATENQLYVAALRNDSDVYADRMGTVGCGNESRSVICSLPSEYPQSMPQCHTIPTGNDIPTTMLNIPPTVTTREVDDFPASPFSFEKSPPSAITHSTEHCGYEDEGISVHDRERASTSLPGKIPERHLSYSSYASSHQKADSGYSSATSHRTSIDSHASLRRSPGFRRFTLGGSSKDFEAREIDAFTNLSSHVRMHRHLSLQNQKANEGPDLRPRSTSMSAVHHEPQPEASERPRNSSKTVIGASVQDLSFPMYCTKLRSLESAASDLRFHVAPIGKPRDYRHVRPRTTSHNSSIGVCLSKPDFVEAPVYWNSSVSHSRRHSYGAACRARLGDIPLQGSPTCDPGGHDFQHTDAAGFEPWLLPSGHELLSLNLDQADRPDVQRGRTLHRSTEYSNRKPSRHQPPKVLTEICT</sequence>
<feature type="region of interest" description="Disordered" evidence="1">
    <location>
        <begin position="527"/>
        <end position="566"/>
    </location>
</feature>
<dbReference type="EMBL" id="JBFXLU010000003">
    <property type="protein sequence ID" value="KAL2857714.1"/>
    <property type="molecule type" value="Genomic_DNA"/>
</dbReference>
<feature type="region of interest" description="Disordered" evidence="1">
    <location>
        <begin position="295"/>
        <end position="315"/>
    </location>
</feature>
<dbReference type="Proteomes" id="UP001610446">
    <property type="component" value="Unassembled WGS sequence"/>
</dbReference>
<feature type="compositionally biased region" description="Polar residues" evidence="1">
    <location>
        <begin position="46"/>
        <end position="59"/>
    </location>
</feature>
<proteinExistence type="predicted"/>
<protein>
    <recommendedName>
        <fullName evidence="4">Ig-like domain-containing protein</fullName>
    </recommendedName>
</protein>
<feature type="compositionally biased region" description="Polar residues" evidence="1">
    <location>
        <begin position="458"/>
        <end position="477"/>
    </location>
</feature>
<feature type="region of interest" description="Disordered" evidence="1">
    <location>
        <begin position="699"/>
        <end position="738"/>
    </location>
</feature>
<feature type="compositionally biased region" description="Low complexity" evidence="1">
    <location>
        <begin position="71"/>
        <end position="83"/>
    </location>
</feature>
<name>A0ABR4L0P8_9EURO</name>
<accession>A0ABR4L0P8</accession>
<organism evidence="2 3">
    <name type="scientific">Aspergillus pseudoustus</name>
    <dbReference type="NCBI Taxonomy" id="1810923"/>
    <lineage>
        <taxon>Eukaryota</taxon>
        <taxon>Fungi</taxon>
        <taxon>Dikarya</taxon>
        <taxon>Ascomycota</taxon>
        <taxon>Pezizomycotina</taxon>
        <taxon>Eurotiomycetes</taxon>
        <taxon>Eurotiomycetidae</taxon>
        <taxon>Eurotiales</taxon>
        <taxon>Aspergillaceae</taxon>
        <taxon>Aspergillus</taxon>
        <taxon>Aspergillus subgen. Nidulantes</taxon>
    </lineage>
</organism>
<feature type="region of interest" description="Disordered" evidence="1">
    <location>
        <begin position="156"/>
        <end position="175"/>
    </location>
</feature>
<keyword evidence="3" id="KW-1185">Reference proteome</keyword>